<dbReference type="PROSITE" id="PS50119">
    <property type="entry name" value="ZF_BBOX"/>
    <property type="match status" value="1"/>
</dbReference>
<dbReference type="GO" id="GO:0061630">
    <property type="term" value="F:ubiquitin protein ligase activity"/>
    <property type="evidence" value="ECO:0007669"/>
    <property type="project" value="TreeGrafter"/>
</dbReference>
<evidence type="ECO:0000256" key="2">
    <source>
        <dbReference type="ARBA" id="ARBA00022737"/>
    </source>
</evidence>
<dbReference type="OrthoDB" id="342730at2759"/>
<dbReference type="Gene3D" id="2.40.10.500">
    <property type="match status" value="1"/>
</dbReference>
<feature type="repeat" description="NHL" evidence="7">
    <location>
        <begin position="1109"/>
        <end position="1136"/>
    </location>
</feature>
<gene>
    <name evidence="9" type="ORF">CAUJ_LOCUS11896</name>
</gene>
<dbReference type="GO" id="GO:0000209">
    <property type="term" value="P:protein polyubiquitination"/>
    <property type="evidence" value="ECO:0007669"/>
    <property type="project" value="TreeGrafter"/>
</dbReference>
<dbReference type="GO" id="GO:0003723">
    <property type="term" value="F:RNA binding"/>
    <property type="evidence" value="ECO:0007669"/>
    <property type="project" value="UniProtKB-KW"/>
</dbReference>
<dbReference type="SMART" id="SM00336">
    <property type="entry name" value="BBOX"/>
    <property type="match status" value="2"/>
</dbReference>
<dbReference type="InterPro" id="IPR017868">
    <property type="entry name" value="Filamin/ABP280_repeat-like"/>
</dbReference>
<accession>A0A8S1HLS7</accession>
<organism evidence="9 10">
    <name type="scientific">Caenorhabditis auriculariae</name>
    <dbReference type="NCBI Taxonomy" id="2777116"/>
    <lineage>
        <taxon>Eukaryota</taxon>
        <taxon>Metazoa</taxon>
        <taxon>Ecdysozoa</taxon>
        <taxon>Nematoda</taxon>
        <taxon>Chromadorea</taxon>
        <taxon>Rhabditida</taxon>
        <taxon>Rhabditina</taxon>
        <taxon>Rhabditomorpha</taxon>
        <taxon>Rhabditoidea</taxon>
        <taxon>Rhabditidae</taxon>
        <taxon>Peloderinae</taxon>
        <taxon>Caenorhabditis</taxon>
    </lineage>
</organism>
<evidence type="ECO:0000259" key="8">
    <source>
        <dbReference type="PROSITE" id="PS50119"/>
    </source>
</evidence>
<comment type="caution">
    <text evidence="9">The sequence shown here is derived from an EMBL/GenBank/DDBJ whole genome shotgun (WGS) entry which is preliminary data.</text>
</comment>
<dbReference type="Proteomes" id="UP000835052">
    <property type="component" value="Unassembled WGS sequence"/>
</dbReference>
<feature type="repeat" description="NHL" evidence="7">
    <location>
        <begin position="1013"/>
        <end position="1056"/>
    </location>
</feature>
<dbReference type="EMBL" id="CAJGYM010000064">
    <property type="protein sequence ID" value="CAD6195979.1"/>
    <property type="molecule type" value="Genomic_DNA"/>
</dbReference>
<dbReference type="InterPro" id="IPR011042">
    <property type="entry name" value="6-blade_b-propeller_TolB-like"/>
</dbReference>
<name>A0A8S1HLS7_9PELO</name>
<dbReference type="AlphaFoldDB" id="A0A8S1HLS7"/>
<reference evidence="9" key="1">
    <citation type="submission" date="2020-10" db="EMBL/GenBank/DDBJ databases">
        <authorList>
            <person name="Kikuchi T."/>
        </authorList>
    </citation>
    <scope>NUCLEOTIDE SEQUENCE</scope>
    <source>
        <strain evidence="9">NKZ352</strain>
    </source>
</reference>
<keyword evidence="10" id="KW-1185">Reference proteome</keyword>
<evidence type="ECO:0000256" key="3">
    <source>
        <dbReference type="ARBA" id="ARBA00022771"/>
    </source>
</evidence>
<keyword evidence="2" id="KW-0677">Repeat</keyword>
<dbReference type="SUPFAM" id="SSF101898">
    <property type="entry name" value="NHL repeat"/>
    <property type="match status" value="1"/>
</dbReference>
<dbReference type="Pfam" id="PF01436">
    <property type="entry name" value="NHL"/>
    <property type="match status" value="6"/>
</dbReference>
<dbReference type="FunFam" id="2.120.10.30:FF:000129">
    <property type="entry name" value="CRE-LIN-41 protein"/>
    <property type="match status" value="1"/>
</dbReference>
<dbReference type="PANTHER" id="PTHR24104">
    <property type="entry name" value="E3 UBIQUITIN-PROTEIN LIGASE NHLRC1-RELATED"/>
    <property type="match status" value="1"/>
</dbReference>
<dbReference type="PROSITE" id="PS50194">
    <property type="entry name" value="FILAMIN_REPEAT"/>
    <property type="match status" value="1"/>
</dbReference>
<protein>
    <recommendedName>
        <fullName evidence="8">B box-type domain-containing protein</fullName>
    </recommendedName>
</protein>
<evidence type="ECO:0000313" key="10">
    <source>
        <dbReference type="Proteomes" id="UP000835052"/>
    </source>
</evidence>
<sequence length="1136" mass="123294">MAAAELGATLASSAVPLPFPSIQHQLGRRRVLLVYVHAIAQRLLIPTSSDQRQLFDIDRRGQRVHTRDEKRIEGRFLAEKRDGKKKLFATRLFHTCNRSEISKMSTAAEIVERFDSRCSDSGNEHGSAGSGSDHIVTTSLGNNYGVSLGAATFTSPATTNIGDFCTPHPGFRSTTLFDTPESLVNSPQYEMFSPSATLMGRGTSTGRCASCSKTGQLSLHFNCSHRTCNSCASQQSSNVRGKSSTTSNVEIRCGVCGAGPAIPTNFPPTVFFSPSQFSQHDAPRTADNLTSDYRDGSILSQKALNSVASRSLSASFAKTNGNDLTKNGRHQFGNILSEFNGANPIEPLNMWNTSIANIGTSSPAHDTFESLNMVDDAPVFSPLSPPSNNMTMLLPPPPNSAPFPTSLCQGCADGERSEAFCVQCKEFLCPGCVQAHQRVRATKHHKFVTIQQFFAHLDALLTNGGGGFGVLGSQREHSIGDTSSVNRSGGGDDNSGESSPRAASVCEFHEARIVCVCDGCDSVGLCASCITGHPAAHHLTPIGDVRLAISELANESRMCDRACEMTLEGVRNMSERVQNATHAAEAEICAAIFAYMSALEDRKRDLLSRVDTIRQVKLAILQAQAERILSKRSSLQQMLKLVDSSMDAGDDDVKLKEIFEQLVNFKVHENTMTFQLNENDLLKFHGPDVNLLTKVRHFGDLESGPCAKTSVLSGENFKRSVAGRASSVLLQVRDACGEVVPNAGMFLGRDILVSIYSPNATPVEITSTKQRDNGILEVCYYPALEGTHTLNVLIRGVPIAGCPTTIDVRRGRNYDDVANNGPLFTFGREGFGDGELCRPWGICVDLRGRVLVADRSNNRVQVFDKDGNFLSKFGTSGNRPGQFDRPAGITTNSLNNIIVADKDNHRVQVFDENGNFVLKFGERGRTVGMFNYPWGVACNTNNFIAVSDTRNHRVQIFSPQGQFIRKCGFDSAYFFKNLDSPRGLCYLPDGQLLITDFNNHRLAVLAPRNSSEMKVYGSEGDADGMFVRPQGVKTDSEGNILVCDSRNNRIQVFAADDMRFIGSFGLAPASPGFQMPAELPTPFQAIGGPFGAPGFTTPTPVTPSARPILDRPTDLAVGPDGRIYVVDFGNNCIRVF</sequence>
<evidence type="ECO:0000313" key="9">
    <source>
        <dbReference type="EMBL" id="CAD6195979.1"/>
    </source>
</evidence>
<feature type="domain" description="B box-type" evidence="8">
    <location>
        <begin position="403"/>
        <end position="450"/>
    </location>
</feature>
<feature type="repeat" description="NHL" evidence="7">
    <location>
        <begin position="976"/>
        <end position="1008"/>
    </location>
</feature>
<dbReference type="InterPro" id="IPR014756">
    <property type="entry name" value="Ig_E-set"/>
</dbReference>
<feature type="repeat" description="NHL" evidence="7">
    <location>
        <begin position="870"/>
        <end position="913"/>
    </location>
</feature>
<evidence type="ECO:0000256" key="5">
    <source>
        <dbReference type="PROSITE-ProRule" id="PRU00024"/>
    </source>
</evidence>
<dbReference type="PANTHER" id="PTHR24104:SF25">
    <property type="entry name" value="PROTEIN LIN-41"/>
    <property type="match status" value="1"/>
</dbReference>
<dbReference type="PROSITE" id="PS51125">
    <property type="entry name" value="NHL"/>
    <property type="match status" value="6"/>
</dbReference>
<dbReference type="Gene3D" id="2.60.40.10">
    <property type="entry name" value="Immunoglobulins"/>
    <property type="match status" value="1"/>
</dbReference>
<keyword evidence="1" id="KW-0479">Metal-binding</keyword>
<dbReference type="GO" id="GO:0043161">
    <property type="term" value="P:proteasome-mediated ubiquitin-dependent protein catabolic process"/>
    <property type="evidence" value="ECO:0007669"/>
    <property type="project" value="TreeGrafter"/>
</dbReference>
<dbReference type="InterPro" id="IPR000315">
    <property type="entry name" value="Znf_B-box"/>
</dbReference>
<dbReference type="InterPro" id="IPR013783">
    <property type="entry name" value="Ig-like_fold"/>
</dbReference>
<evidence type="ECO:0000256" key="6">
    <source>
        <dbReference type="PROSITE-ProRule" id="PRU00087"/>
    </source>
</evidence>
<dbReference type="GO" id="GO:0008270">
    <property type="term" value="F:zinc ion binding"/>
    <property type="evidence" value="ECO:0007669"/>
    <property type="project" value="UniProtKB-KW"/>
</dbReference>
<dbReference type="CDD" id="cd14954">
    <property type="entry name" value="NHL_TRIM71_like"/>
    <property type="match status" value="1"/>
</dbReference>
<evidence type="ECO:0000256" key="4">
    <source>
        <dbReference type="ARBA" id="ARBA00022833"/>
    </source>
</evidence>
<dbReference type="Gene3D" id="3.30.160.60">
    <property type="entry name" value="Classic Zinc Finger"/>
    <property type="match status" value="1"/>
</dbReference>
<evidence type="ECO:0000256" key="1">
    <source>
        <dbReference type="ARBA" id="ARBA00022723"/>
    </source>
</evidence>
<keyword evidence="4" id="KW-0862">Zinc</keyword>
<keyword evidence="3 5" id="KW-0863">Zinc-finger</keyword>
<feature type="repeat" description="Filamin" evidence="6">
    <location>
        <begin position="702"/>
        <end position="808"/>
    </location>
</feature>
<dbReference type="Gene3D" id="2.120.10.30">
    <property type="entry name" value="TolB, C-terminal domain"/>
    <property type="match status" value="2"/>
</dbReference>
<dbReference type="InterPro" id="IPR001298">
    <property type="entry name" value="Filamin/ABP280_rpt"/>
</dbReference>
<dbReference type="InterPro" id="IPR050952">
    <property type="entry name" value="TRIM-NHL_E3_ligases"/>
</dbReference>
<dbReference type="SMART" id="SM00557">
    <property type="entry name" value="IG_FLMN"/>
    <property type="match status" value="1"/>
</dbReference>
<dbReference type="InterPro" id="IPR003649">
    <property type="entry name" value="Bbox_C"/>
</dbReference>
<feature type="repeat" description="NHL" evidence="7">
    <location>
        <begin position="823"/>
        <end position="866"/>
    </location>
</feature>
<dbReference type="Pfam" id="PF00630">
    <property type="entry name" value="Filamin"/>
    <property type="match status" value="1"/>
</dbReference>
<feature type="repeat" description="NHL" evidence="7">
    <location>
        <begin position="917"/>
        <end position="960"/>
    </location>
</feature>
<dbReference type="SUPFAM" id="SSF81296">
    <property type="entry name" value="E set domains"/>
    <property type="match status" value="1"/>
</dbReference>
<dbReference type="InterPro" id="IPR001258">
    <property type="entry name" value="NHL_repeat"/>
</dbReference>
<dbReference type="GO" id="GO:0000932">
    <property type="term" value="C:P-body"/>
    <property type="evidence" value="ECO:0007669"/>
    <property type="project" value="UniProtKB-SubCell"/>
</dbReference>
<evidence type="ECO:0000256" key="7">
    <source>
        <dbReference type="PROSITE-ProRule" id="PRU00504"/>
    </source>
</evidence>
<proteinExistence type="predicted"/>
<dbReference type="SMART" id="SM00502">
    <property type="entry name" value="BBC"/>
    <property type="match status" value="1"/>
</dbReference>